<reference evidence="3 4" key="1">
    <citation type="submission" date="2020-03" db="EMBL/GenBank/DDBJ databases">
        <title>Complete genome sequences of two sulfur-disproportionating bacterial strains T55J and Mzg5.</title>
        <authorList>
            <person name="Umezawa K."/>
            <person name="Kojima H."/>
            <person name="Kato Y."/>
            <person name="Fukui M."/>
        </authorList>
    </citation>
    <scope>NUCLEOTIDE SEQUENCE [LARGE SCALE GENOMIC DNA]</scope>
    <source>
        <strain evidence="3 4">T55J</strain>
    </source>
</reference>
<dbReference type="PANTHER" id="PTHR48090">
    <property type="entry name" value="UNDECAPRENYL-PHOSPHATE 4-DEOXY-4-FORMAMIDO-L-ARABINOSE TRANSFERASE-RELATED"/>
    <property type="match status" value="1"/>
</dbReference>
<protein>
    <submittedName>
        <fullName evidence="3">Glycosyl transferase</fullName>
    </submittedName>
</protein>
<accession>A0A7G1H2E0</accession>
<evidence type="ECO:0000256" key="1">
    <source>
        <dbReference type="SAM" id="Phobius"/>
    </source>
</evidence>
<feature type="transmembrane region" description="Helical" evidence="1">
    <location>
        <begin position="234"/>
        <end position="255"/>
    </location>
</feature>
<keyword evidence="1" id="KW-0472">Membrane</keyword>
<dbReference type="Gene3D" id="3.90.550.10">
    <property type="entry name" value="Spore Coat Polysaccharide Biosynthesis Protein SpsA, Chain A"/>
    <property type="match status" value="1"/>
</dbReference>
<dbReference type="Pfam" id="PF00535">
    <property type="entry name" value="Glycos_transf_2"/>
    <property type="match status" value="1"/>
</dbReference>
<sequence>MNMQDTKKIAVAIPCYNEALTIAKVVSDFRRVLPNASIYVFDNNSNDGSAMLAKEAGAIVYHVRKQGKGNVMRAIFNTISADAVIVVDGDDTYEADDALILLKPVLNNEADMVVGNRLPNATNDSLRKLHQIGNRLIVASINRMFDTNYHDILSGYRVFSRRFIDSVPLLKPGFETETEITLQALENGLEVIEIPISYRSRPAGSQSKLRSFRDGFRIMLTAFVILRDHNPMRLFGFTSLLCFFTVFIAAFLRVMNYLNITELPSQILTGVMLLFLPVGTIAFGIGIILSSINSRFKEIRYLITRNRQNNNV</sequence>
<evidence type="ECO:0000259" key="2">
    <source>
        <dbReference type="Pfam" id="PF00535"/>
    </source>
</evidence>
<gene>
    <name evidence="3" type="ORF">JZK55_12230</name>
</gene>
<keyword evidence="1" id="KW-1133">Transmembrane helix</keyword>
<dbReference type="InterPro" id="IPR001173">
    <property type="entry name" value="Glyco_trans_2-like"/>
</dbReference>
<evidence type="ECO:0000313" key="4">
    <source>
        <dbReference type="Proteomes" id="UP000516360"/>
    </source>
</evidence>
<evidence type="ECO:0000313" key="3">
    <source>
        <dbReference type="EMBL" id="BCB96301.1"/>
    </source>
</evidence>
<dbReference type="PANTHER" id="PTHR48090:SF7">
    <property type="entry name" value="RFBJ PROTEIN"/>
    <property type="match status" value="1"/>
</dbReference>
<dbReference type="InterPro" id="IPR050256">
    <property type="entry name" value="Glycosyltransferase_2"/>
</dbReference>
<dbReference type="EMBL" id="AP022873">
    <property type="protein sequence ID" value="BCB96301.1"/>
    <property type="molecule type" value="Genomic_DNA"/>
</dbReference>
<dbReference type="SUPFAM" id="SSF53448">
    <property type="entry name" value="Nucleotide-diphospho-sugar transferases"/>
    <property type="match status" value="1"/>
</dbReference>
<name>A0A7G1H2E0_9BACT</name>
<dbReference type="KEGG" id="dtp:JZK55_12230"/>
<feature type="transmembrane region" description="Helical" evidence="1">
    <location>
        <begin position="267"/>
        <end position="292"/>
    </location>
</feature>
<keyword evidence="1" id="KW-0812">Transmembrane</keyword>
<keyword evidence="3" id="KW-0808">Transferase</keyword>
<proteinExistence type="predicted"/>
<dbReference type="InterPro" id="IPR029044">
    <property type="entry name" value="Nucleotide-diphossugar_trans"/>
</dbReference>
<dbReference type="AlphaFoldDB" id="A0A7G1H2E0"/>
<organism evidence="3 4">
    <name type="scientific">Dissulfurispira thermophila</name>
    <dbReference type="NCBI Taxonomy" id="2715679"/>
    <lineage>
        <taxon>Bacteria</taxon>
        <taxon>Pseudomonadati</taxon>
        <taxon>Nitrospirota</taxon>
        <taxon>Thermodesulfovibrionia</taxon>
        <taxon>Thermodesulfovibrionales</taxon>
        <taxon>Dissulfurispiraceae</taxon>
        <taxon>Dissulfurispira</taxon>
    </lineage>
</organism>
<feature type="domain" description="Glycosyltransferase 2-like" evidence="2">
    <location>
        <begin position="11"/>
        <end position="164"/>
    </location>
</feature>
<dbReference type="GO" id="GO:0016740">
    <property type="term" value="F:transferase activity"/>
    <property type="evidence" value="ECO:0007669"/>
    <property type="project" value="UniProtKB-KW"/>
</dbReference>
<dbReference type="CDD" id="cd04179">
    <property type="entry name" value="DPM_DPG-synthase_like"/>
    <property type="match status" value="1"/>
</dbReference>
<keyword evidence="4" id="KW-1185">Reference proteome</keyword>
<dbReference type="Proteomes" id="UP000516360">
    <property type="component" value="Chromosome"/>
</dbReference>